<protein>
    <submittedName>
        <fullName evidence="2">Uncharacterized protein</fullName>
    </submittedName>
</protein>
<dbReference type="AlphaFoldDB" id="A0A251XQ10"/>
<evidence type="ECO:0000313" key="4">
    <source>
        <dbReference type="Proteomes" id="UP000195106"/>
    </source>
</evidence>
<accession>A0A251XQ10</accession>
<dbReference type="Proteomes" id="UP000195106">
    <property type="component" value="Unassembled WGS sequence"/>
</dbReference>
<keyword evidence="1" id="KW-0472">Membrane</keyword>
<keyword evidence="1" id="KW-0812">Transmembrane</keyword>
<comment type="caution">
    <text evidence="2">The sequence shown here is derived from an EMBL/GenBank/DDBJ whole genome shotgun (WGS) entry which is preliminary data.</text>
</comment>
<proteinExistence type="predicted"/>
<organism evidence="2 4">
    <name type="scientific">Clavibacter michiganensis</name>
    <dbReference type="NCBI Taxonomy" id="28447"/>
    <lineage>
        <taxon>Bacteria</taxon>
        <taxon>Bacillati</taxon>
        <taxon>Actinomycetota</taxon>
        <taxon>Actinomycetes</taxon>
        <taxon>Micrococcales</taxon>
        <taxon>Microbacteriaceae</taxon>
        <taxon>Clavibacter</taxon>
    </lineage>
</organism>
<sequence length="134" mass="14434">MAVRPSTTRLRRGTADPVPLIAGYALLVVSLALAVGAALLASVPVTFGPVALPIVQEGAWWIPLLGYVATPLLLVVAYGLDVVGQRRRLRDDRNFAPRPDYTTQLRLLIAVGLVLGIWHTVNLSVTLSAWWGLS</sequence>
<evidence type="ECO:0000256" key="1">
    <source>
        <dbReference type="SAM" id="Phobius"/>
    </source>
</evidence>
<evidence type="ECO:0000313" key="5">
    <source>
        <dbReference type="Proteomes" id="UP000239241"/>
    </source>
</evidence>
<gene>
    <name evidence="3" type="ORF">C5E16_12895</name>
    <name evidence="2" type="ORF">CMsap09_01790</name>
</gene>
<dbReference type="EMBL" id="PSXY01000025">
    <property type="protein sequence ID" value="PPF65958.1"/>
    <property type="molecule type" value="Genomic_DNA"/>
</dbReference>
<keyword evidence="1" id="KW-1133">Transmembrane helix</keyword>
<name>A0A251XQ10_9MICO</name>
<evidence type="ECO:0000313" key="3">
    <source>
        <dbReference type="EMBL" id="PPF65958.1"/>
    </source>
</evidence>
<feature type="transmembrane region" description="Helical" evidence="1">
    <location>
        <begin position="21"/>
        <end position="40"/>
    </location>
</feature>
<reference evidence="2 4" key="1">
    <citation type="submission" date="2016-08" db="EMBL/GenBank/DDBJ databases">
        <title>Genome sequence of Clavibacter michiganensis spp. strain CASJ009.</title>
        <authorList>
            <person name="Thapa S.P."/>
            <person name="Coaker G."/>
        </authorList>
    </citation>
    <scope>NUCLEOTIDE SEQUENCE [LARGE SCALE GENOMIC DNA]</scope>
    <source>
        <strain evidence="2">CASJ009</strain>
    </source>
</reference>
<feature type="transmembrane region" description="Helical" evidence="1">
    <location>
        <begin position="60"/>
        <end position="84"/>
    </location>
</feature>
<dbReference type="RefSeq" id="WP_094114885.1">
    <property type="nucleotide sequence ID" value="NZ_PSTS01000036.1"/>
</dbReference>
<evidence type="ECO:0000313" key="2">
    <source>
        <dbReference type="EMBL" id="OUE07652.1"/>
    </source>
</evidence>
<feature type="transmembrane region" description="Helical" evidence="1">
    <location>
        <begin position="105"/>
        <end position="131"/>
    </location>
</feature>
<dbReference type="EMBL" id="MDHJ01000001">
    <property type="protein sequence ID" value="OUE07652.1"/>
    <property type="molecule type" value="Genomic_DNA"/>
</dbReference>
<dbReference type="Proteomes" id="UP000239241">
    <property type="component" value="Unassembled WGS sequence"/>
</dbReference>
<reference evidence="3 5" key="2">
    <citation type="submission" date="2018-02" db="EMBL/GenBank/DDBJ databases">
        <title>Bacteriophage NCPPB3778 and a type I-E CRISPR drive the evolution of the US Biological Select Agent, Rathayibacter toxicus.</title>
        <authorList>
            <person name="Davis E.W.II."/>
            <person name="Tabima J.F."/>
            <person name="Weisberg A.J."/>
            <person name="Lopes L.D."/>
            <person name="Wiseman M.S."/>
            <person name="Wiseman M.S."/>
            <person name="Pupko T."/>
            <person name="Belcher M.S."/>
            <person name="Sechler A.J."/>
            <person name="Tancos M.A."/>
            <person name="Schroeder B.K."/>
            <person name="Murray T.D."/>
            <person name="Luster D.G."/>
            <person name="Schneider W.L."/>
            <person name="Rogers E."/>
            <person name="Andreote F.D."/>
            <person name="Grunwald N.J."/>
            <person name="Putnam M.L."/>
            <person name="Chang J.H."/>
        </authorList>
    </citation>
    <scope>NUCLEOTIDE SEQUENCE [LARGE SCALE GENOMIC DNA]</scope>
    <source>
        <strain evidence="3 5">AY1B3</strain>
    </source>
</reference>